<gene>
    <name evidence="3" type="ORF">IAA54_05995</name>
</gene>
<dbReference type="InterPro" id="IPR013216">
    <property type="entry name" value="Methyltransf_11"/>
</dbReference>
<keyword evidence="1" id="KW-0808">Transferase</keyword>
<accession>A0A9D1J131</accession>
<name>A0A9D1J131_9FIRM</name>
<dbReference type="SUPFAM" id="SSF53335">
    <property type="entry name" value="S-adenosyl-L-methionine-dependent methyltransferases"/>
    <property type="match status" value="1"/>
</dbReference>
<dbReference type="AlphaFoldDB" id="A0A9D1J131"/>
<proteinExistence type="predicted"/>
<organism evidence="3 4">
    <name type="scientific">Candidatus Gallacutalibacter pullicola</name>
    <dbReference type="NCBI Taxonomy" id="2840830"/>
    <lineage>
        <taxon>Bacteria</taxon>
        <taxon>Bacillati</taxon>
        <taxon>Bacillota</taxon>
        <taxon>Clostridia</taxon>
        <taxon>Eubacteriales</taxon>
        <taxon>Candidatus Gallacutalibacter</taxon>
    </lineage>
</organism>
<evidence type="ECO:0000313" key="4">
    <source>
        <dbReference type="Proteomes" id="UP000886785"/>
    </source>
</evidence>
<dbReference type="CDD" id="cd02440">
    <property type="entry name" value="AdoMet_MTases"/>
    <property type="match status" value="1"/>
</dbReference>
<evidence type="ECO:0000256" key="1">
    <source>
        <dbReference type="ARBA" id="ARBA00022679"/>
    </source>
</evidence>
<sequence>MGYTDINAETIDRWVENGWEWGVPISQEQFRAAVSGDWQMLLTPVKPVPREWFPPLRGAKVLGLASGGGQQMPIFAAQGAECTVLDYSERQLESERMVAAREGYAIEIVRADMTKPLPFPDASFDLIFHPVSNCYIEDVQHVWDECFRILRPGGLLMAGLDNGFNFLFGGEDEQEIRYSLPFNPLRDPKLMEELRQSDSGVQFSHTLEEQIRGQIRAGFRLLDLYEDTNGSGFLHEHGVPTFWATLAQK</sequence>
<dbReference type="InterPro" id="IPR029063">
    <property type="entry name" value="SAM-dependent_MTases_sf"/>
</dbReference>
<evidence type="ECO:0000259" key="2">
    <source>
        <dbReference type="Pfam" id="PF08241"/>
    </source>
</evidence>
<comment type="caution">
    <text evidence="3">The sequence shown here is derived from an EMBL/GenBank/DDBJ whole genome shotgun (WGS) entry which is preliminary data.</text>
</comment>
<dbReference type="GO" id="GO:0032259">
    <property type="term" value="P:methylation"/>
    <property type="evidence" value="ECO:0007669"/>
    <property type="project" value="UniProtKB-KW"/>
</dbReference>
<dbReference type="Pfam" id="PF08241">
    <property type="entry name" value="Methyltransf_11"/>
    <property type="match status" value="1"/>
</dbReference>
<dbReference type="Proteomes" id="UP000886785">
    <property type="component" value="Unassembled WGS sequence"/>
</dbReference>
<dbReference type="GO" id="GO:0008757">
    <property type="term" value="F:S-adenosylmethionine-dependent methyltransferase activity"/>
    <property type="evidence" value="ECO:0007669"/>
    <property type="project" value="InterPro"/>
</dbReference>
<reference evidence="3" key="1">
    <citation type="submission" date="2020-10" db="EMBL/GenBank/DDBJ databases">
        <authorList>
            <person name="Gilroy R."/>
        </authorList>
    </citation>
    <scope>NUCLEOTIDE SEQUENCE</scope>
    <source>
        <strain evidence="3">ChiSjej1B19-7085</strain>
    </source>
</reference>
<reference evidence="3" key="2">
    <citation type="journal article" date="2021" name="PeerJ">
        <title>Extensive microbial diversity within the chicken gut microbiome revealed by metagenomics and culture.</title>
        <authorList>
            <person name="Gilroy R."/>
            <person name="Ravi A."/>
            <person name="Getino M."/>
            <person name="Pursley I."/>
            <person name="Horton D.L."/>
            <person name="Alikhan N.F."/>
            <person name="Baker D."/>
            <person name="Gharbi K."/>
            <person name="Hall N."/>
            <person name="Watson M."/>
            <person name="Adriaenssens E.M."/>
            <person name="Foster-Nyarko E."/>
            <person name="Jarju S."/>
            <person name="Secka A."/>
            <person name="Antonio M."/>
            <person name="Oren A."/>
            <person name="Chaudhuri R.R."/>
            <person name="La Ragione R."/>
            <person name="Hildebrand F."/>
            <person name="Pallen M.J."/>
        </authorList>
    </citation>
    <scope>NUCLEOTIDE SEQUENCE</scope>
    <source>
        <strain evidence="3">ChiSjej1B19-7085</strain>
    </source>
</reference>
<dbReference type="PANTHER" id="PTHR44068:SF11">
    <property type="entry name" value="GERANYL DIPHOSPHATE 2-C-METHYLTRANSFERASE"/>
    <property type="match status" value="1"/>
</dbReference>
<keyword evidence="3" id="KW-0489">Methyltransferase</keyword>
<dbReference type="InterPro" id="IPR050447">
    <property type="entry name" value="Erg6_SMT_methyltransf"/>
</dbReference>
<dbReference type="Gene3D" id="3.40.50.150">
    <property type="entry name" value="Vaccinia Virus protein VP39"/>
    <property type="match status" value="1"/>
</dbReference>
<dbReference type="PANTHER" id="PTHR44068">
    <property type="entry name" value="ZGC:194242"/>
    <property type="match status" value="1"/>
</dbReference>
<dbReference type="EMBL" id="DVHF01000071">
    <property type="protein sequence ID" value="HIR57201.1"/>
    <property type="molecule type" value="Genomic_DNA"/>
</dbReference>
<evidence type="ECO:0000313" key="3">
    <source>
        <dbReference type="EMBL" id="HIR57201.1"/>
    </source>
</evidence>
<feature type="domain" description="Methyltransferase type 11" evidence="2">
    <location>
        <begin position="63"/>
        <end position="157"/>
    </location>
</feature>
<protein>
    <submittedName>
        <fullName evidence="3">Class I SAM-dependent methyltransferase</fullName>
    </submittedName>
</protein>